<evidence type="ECO:0000313" key="2">
    <source>
        <dbReference type="Proteomes" id="UP001595548"/>
    </source>
</evidence>
<keyword evidence="2" id="KW-1185">Reference proteome</keyword>
<name>A0ABV7HN05_9GAMM</name>
<sequence length="168" mass="18680">MKTVIFDVVRDGAMLVYPDDPTLFSDTSLTTVAGRVVAVYVGDMDIETYIPEPEFVFDPRPELTISSISGPDYVSEELTYFEASEGQEVVFTGAIDVPDSDRPFTMPIVRKDTGRVIFARAQVFEGVFTATVKFPVSGLWETNAELVNQYRQPDEHLKFNGIQGVVVV</sequence>
<comment type="caution">
    <text evidence="1">The sequence shown here is derived from an EMBL/GenBank/DDBJ whole genome shotgun (WGS) entry which is preliminary data.</text>
</comment>
<dbReference type="Proteomes" id="UP001595548">
    <property type="component" value="Unassembled WGS sequence"/>
</dbReference>
<dbReference type="EMBL" id="JBHRTL010000006">
    <property type="protein sequence ID" value="MFC3155249.1"/>
    <property type="molecule type" value="Genomic_DNA"/>
</dbReference>
<protein>
    <submittedName>
        <fullName evidence="1">Uncharacterized protein</fullName>
    </submittedName>
</protein>
<reference evidence="2" key="1">
    <citation type="journal article" date="2019" name="Int. J. Syst. Evol. Microbiol.">
        <title>The Global Catalogue of Microorganisms (GCM) 10K type strain sequencing project: providing services to taxonomists for standard genome sequencing and annotation.</title>
        <authorList>
            <consortium name="The Broad Institute Genomics Platform"/>
            <consortium name="The Broad Institute Genome Sequencing Center for Infectious Disease"/>
            <person name="Wu L."/>
            <person name="Ma J."/>
        </authorList>
    </citation>
    <scope>NUCLEOTIDE SEQUENCE [LARGE SCALE GENOMIC DNA]</scope>
    <source>
        <strain evidence="2">KCTC 52141</strain>
    </source>
</reference>
<organism evidence="1 2">
    <name type="scientific">Gilvimarinus japonicus</name>
    <dbReference type="NCBI Taxonomy" id="1796469"/>
    <lineage>
        <taxon>Bacteria</taxon>
        <taxon>Pseudomonadati</taxon>
        <taxon>Pseudomonadota</taxon>
        <taxon>Gammaproteobacteria</taxon>
        <taxon>Cellvibrionales</taxon>
        <taxon>Cellvibrionaceae</taxon>
        <taxon>Gilvimarinus</taxon>
    </lineage>
</organism>
<accession>A0ABV7HN05</accession>
<proteinExistence type="predicted"/>
<evidence type="ECO:0000313" key="1">
    <source>
        <dbReference type="EMBL" id="MFC3155249.1"/>
    </source>
</evidence>
<gene>
    <name evidence="1" type="ORF">ACFOEB_08555</name>
</gene>
<dbReference type="RefSeq" id="WP_382415848.1">
    <property type="nucleotide sequence ID" value="NZ_AP031500.1"/>
</dbReference>